<dbReference type="Gene3D" id="2.60.260.20">
    <property type="entry name" value="Urease metallochaperone UreE, N-terminal domain"/>
    <property type="match status" value="2"/>
</dbReference>
<dbReference type="CDD" id="cd10747">
    <property type="entry name" value="DnaJ_C"/>
    <property type="match status" value="1"/>
</dbReference>
<dbReference type="InterPro" id="IPR001623">
    <property type="entry name" value="DnaJ_domain"/>
</dbReference>
<dbReference type="PRINTS" id="PR00625">
    <property type="entry name" value="JDOMAIN"/>
</dbReference>
<dbReference type="SUPFAM" id="SSF49493">
    <property type="entry name" value="HSP40/DnaJ peptide-binding domain"/>
    <property type="match status" value="2"/>
</dbReference>
<comment type="caution">
    <text evidence="3">The sequence shown here is derived from an EMBL/GenBank/DDBJ whole genome shotgun (WGS) entry which is preliminary data.</text>
</comment>
<dbReference type="SUPFAM" id="SSF46565">
    <property type="entry name" value="Chaperone J-domain"/>
    <property type="match status" value="1"/>
</dbReference>
<dbReference type="PANTHER" id="PTHR43096">
    <property type="entry name" value="DNAJ HOMOLOG 1, MITOCHONDRIAL-RELATED"/>
    <property type="match status" value="1"/>
</dbReference>
<evidence type="ECO:0000259" key="2">
    <source>
        <dbReference type="PROSITE" id="PS50076"/>
    </source>
</evidence>
<dbReference type="InterPro" id="IPR008971">
    <property type="entry name" value="HSP40/DnaJ_pept-bd"/>
</dbReference>
<dbReference type="GO" id="GO:0051082">
    <property type="term" value="F:unfolded protein binding"/>
    <property type="evidence" value="ECO:0007669"/>
    <property type="project" value="InterPro"/>
</dbReference>
<dbReference type="PROSITE" id="PS00636">
    <property type="entry name" value="DNAJ_1"/>
    <property type="match status" value="1"/>
</dbReference>
<accession>A0A7W7F7I9</accession>
<evidence type="ECO:0000313" key="3">
    <source>
        <dbReference type="EMBL" id="MBB4633725.1"/>
    </source>
</evidence>
<dbReference type="AlphaFoldDB" id="A0A7W7F7I9"/>
<proteinExistence type="predicted"/>
<evidence type="ECO:0000256" key="1">
    <source>
        <dbReference type="ARBA" id="ARBA00023186"/>
    </source>
</evidence>
<dbReference type="PANTHER" id="PTHR43096:SF52">
    <property type="entry name" value="DNAJ HOMOLOG 1, MITOCHONDRIAL-RELATED"/>
    <property type="match status" value="1"/>
</dbReference>
<dbReference type="CDD" id="cd06257">
    <property type="entry name" value="DnaJ"/>
    <property type="match status" value="1"/>
</dbReference>
<dbReference type="GO" id="GO:0042026">
    <property type="term" value="P:protein refolding"/>
    <property type="evidence" value="ECO:0007669"/>
    <property type="project" value="TreeGrafter"/>
</dbReference>
<dbReference type="FunFam" id="2.60.260.20:FF:000013">
    <property type="entry name" value="DnaJ subfamily B member 11"/>
    <property type="match status" value="1"/>
</dbReference>
<dbReference type="Pfam" id="PF00226">
    <property type="entry name" value="DnaJ"/>
    <property type="match status" value="1"/>
</dbReference>
<keyword evidence="1" id="KW-0143">Chaperone</keyword>
<dbReference type="PROSITE" id="PS50076">
    <property type="entry name" value="DNAJ_2"/>
    <property type="match status" value="1"/>
</dbReference>
<protein>
    <submittedName>
        <fullName evidence="3">DnaJ-class molecular chaperone</fullName>
    </submittedName>
</protein>
<sequence>MSDLYSTLGVKRGASDAEIKSAYRKLAKELHPDRNKDNPKASEKFSELTAAYDLLSDKDKRAQYDRGDIDEQGNPKMPFGYGGGQGRARPGGGMGAEDFTFTGAADDIFSELFGRGRRGGGGGGFGGFDFGGGSGPRQPPAKGRNVAYKLAVDFAEAAELKPQRVTLASGKTVDLKLPAGFVEGQQIRLAGQGEAGPGGNGDAIVTLRVSPHRFFKRDGDDIRLELPIRLDEAVLGAKVKVPTASGSVMLSVPPGSSSGKVLRLKGKGFHRKDGGRGDLLVTLAIDIPEDDGALKAFAEGWDSGKAHDPRAGMA</sequence>
<reference evidence="3 4" key="1">
    <citation type="submission" date="2020-08" db="EMBL/GenBank/DDBJ databases">
        <title>Genomic Encyclopedia of Type Strains, Phase IV (KMG-IV): sequencing the most valuable type-strain genomes for metagenomic binning, comparative biology and taxonomic classification.</title>
        <authorList>
            <person name="Goeker M."/>
        </authorList>
    </citation>
    <scope>NUCLEOTIDE SEQUENCE [LARGE SCALE GENOMIC DNA]</scope>
    <source>
        <strain evidence="3 4">DSM 17328</strain>
    </source>
</reference>
<dbReference type="GO" id="GO:0005737">
    <property type="term" value="C:cytoplasm"/>
    <property type="evidence" value="ECO:0007669"/>
    <property type="project" value="TreeGrafter"/>
</dbReference>
<dbReference type="InterPro" id="IPR018253">
    <property type="entry name" value="DnaJ_domain_CS"/>
</dbReference>
<dbReference type="Proteomes" id="UP000566324">
    <property type="component" value="Unassembled WGS sequence"/>
</dbReference>
<dbReference type="Gene3D" id="1.10.287.110">
    <property type="entry name" value="DnaJ domain"/>
    <property type="match status" value="1"/>
</dbReference>
<dbReference type="RefSeq" id="WP_184071580.1">
    <property type="nucleotide sequence ID" value="NZ_JACHNZ010000054.1"/>
</dbReference>
<gene>
    <name evidence="3" type="ORF">GGQ98_003375</name>
</gene>
<organism evidence="3 4">
    <name type="scientific">Sphingosinicella soli</name>
    <dbReference type="NCBI Taxonomy" id="333708"/>
    <lineage>
        <taxon>Bacteria</taxon>
        <taxon>Pseudomonadati</taxon>
        <taxon>Pseudomonadota</taxon>
        <taxon>Alphaproteobacteria</taxon>
        <taxon>Sphingomonadales</taxon>
        <taxon>Sphingosinicellaceae</taxon>
        <taxon>Sphingosinicella</taxon>
    </lineage>
</organism>
<feature type="domain" description="J" evidence="2">
    <location>
        <begin position="3"/>
        <end position="68"/>
    </location>
</feature>
<dbReference type="SMART" id="SM00271">
    <property type="entry name" value="DnaJ"/>
    <property type="match status" value="1"/>
</dbReference>
<name>A0A7W7F7I9_9SPHN</name>
<keyword evidence="4" id="KW-1185">Reference proteome</keyword>
<dbReference type="InterPro" id="IPR036869">
    <property type="entry name" value="J_dom_sf"/>
</dbReference>
<evidence type="ECO:0000313" key="4">
    <source>
        <dbReference type="Proteomes" id="UP000566324"/>
    </source>
</evidence>
<dbReference type="EMBL" id="JACHNZ010000054">
    <property type="protein sequence ID" value="MBB4633725.1"/>
    <property type="molecule type" value="Genomic_DNA"/>
</dbReference>
<dbReference type="Pfam" id="PF01556">
    <property type="entry name" value="DnaJ_C"/>
    <property type="match status" value="1"/>
</dbReference>
<dbReference type="InterPro" id="IPR002939">
    <property type="entry name" value="DnaJ_C"/>
</dbReference>